<evidence type="ECO:0000313" key="1">
    <source>
        <dbReference type="EMBL" id="MDI2099727.1"/>
    </source>
</evidence>
<comment type="caution">
    <text evidence="1">The sequence shown here is derived from an EMBL/GenBank/DDBJ whole genome shotgun (WGS) entry which is preliminary data.</text>
</comment>
<keyword evidence="2" id="KW-1185">Reference proteome</keyword>
<dbReference type="EMBL" id="JASATX010000007">
    <property type="protein sequence ID" value="MDI2099727.1"/>
    <property type="molecule type" value="Genomic_DNA"/>
</dbReference>
<evidence type="ECO:0000313" key="2">
    <source>
        <dbReference type="Proteomes" id="UP001321506"/>
    </source>
</evidence>
<accession>A0AAW6T7D6</accession>
<reference evidence="1 2" key="1">
    <citation type="submission" date="2023-04" db="EMBL/GenBank/DDBJ databases">
        <title>Klugiella caeni sp. nov. isolated from the sludge of biochemical tank.</title>
        <authorList>
            <person name="Geng K."/>
        </authorList>
    </citation>
    <scope>NUCLEOTIDE SEQUENCE [LARGE SCALE GENOMIC DNA]</scope>
    <source>
        <strain evidence="1 2">YN-L-19</strain>
    </source>
</reference>
<name>A0AAW6T7D6_9MICO</name>
<sequence>MRRSEFWVAVDDEFGPHGRVLTRDLTLLALGGVTAEQALDRGFAPREVWLALARENDVPPERWHGVGQREPKRAR</sequence>
<proteinExistence type="predicted"/>
<dbReference type="AlphaFoldDB" id="A0AAW6T7D6"/>
<dbReference type="Proteomes" id="UP001321506">
    <property type="component" value="Unassembled WGS sequence"/>
</dbReference>
<dbReference type="RefSeq" id="WP_281489518.1">
    <property type="nucleotide sequence ID" value="NZ_JASATX010000007.1"/>
</dbReference>
<dbReference type="Pfam" id="PF11248">
    <property type="entry name" value="DUF3046"/>
    <property type="match status" value="1"/>
</dbReference>
<organism evidence="1 2">
    <name type="scientific">Ruicaihuangia caeni</name>
    <dbReference type="NCBI Taxonomy" id="3042517"/>
    <lineage>
        <taxon>Bacteria</taxon>
        <taxon>Bacillati</taxon>
        <taxon>Actinomycetota</taxon>
        <taxon>Actinomycetes</taxon>
        <taxon>Micrococcales</taxon>
        <taxon>Microbacteriaceae</taxon>
        <taxon>Ruicaihuangia</taxon>
    </lineage>
</organism>
<protein>
    <submittedName>
        <fullName evidence="1">DUF3046 domain-containing protein</fullName>
    </submittedName>
</protein>
<gene>
    <name evidence="1" type="ORF">QF206_12210</name>
</gene>
<dbReference type="InterPro" id="IPR021408">
    <property type="entry name" value="DUF3046"/>
</dbReference>